<gene>
    <name evidence="10" type="ORF">GCM10023336_77990</name>
</gene>
<accession>A0ABP9LU12</accession>
<evidence type="ECO:0000259" key="9">
    <source>
        <dbReference type="Pfam" id="PF18967"/>
    </source>
</evidence>
<protein>
    <recommendedName>
        <fullName evidence="9">Pycsar effector protein domain-containing protein</fullName>
    </recommendedName>
</protein>
<evidence type="ECO:0000313" key="11">
    <source>
        <dbReference type="Proteomes" id="UP001500124"/>
    </source>
</evidence>
<keyword evidence="4" id="KW-0547">Nucleotide-binding</keyword>
<name>A0ABP9LU12_9ACTN</name>
<evidence type="ECO:0000256" key="3">
    <source>
        <dbReference type="ARBA" id="ARBA00022692"/>
    </source>
</evidence>
<evidence type="ECO:0000256" key="7">
    <source>
        <dbReference type="ARBA" id="ARBA00023136"/>
    </source>
</evidence>
<reference evidence="11" key="1">
    <citation type="journal article" date="2019" name="Int. J. Syst. Evol. Microbiol.">
        <title>The Global Catalogue of Microorganisms (GCM) 10K type strain sequencing project: providing services to taxonomists for standard genome sequencing and annotation.</title>
        <authorList>
            <consortium name="The Broad Institute Genomics Platform"/>
            <consortium name="The Broad Institute Genome Sequencing Center for Infectious Disease"/>
            <person name="Wu L."/>
            <person name="Ma J."/>
        </authorList>
    </citation>
    <scope>NUCLEOTIDE SEQUENCE [LARGE SCALE GENOMIC DNA]</scope>
    <source>
        <strain evidence="11">JCM 18410</strain>
    </source>
</reference>
<keyword evidence="11" id="KW-1185">Reference proteome</keyword>
<evidence type="ECO:0000256" key="1">
    <source>
        <dbReference type="ARBA" id="ARBA00004236"/>
    </source>
</evidence>
<evidence type="ECO:0000256" key="2">
    <source>
        <dbReference type="ARBA" id="ARBA00022475"/>
    </source>
</evidence>
<dbReference type="Pfam" id="PF18967">
    <property type="entry name" value="PycTM"/>
    <property type="match status" value="1"/>
</dbReference>
<comment type="subcellular location">
    <subcellularLocation>
        <location evidence="1">Cell membrane</location>
    </subcellularLocation>
</comment>
<evidence type="ECO:0000256" key="4">
    <source>
        <dbReference type="ARBA" id="ARBA00022741"/>
    </source>
</evidence>
<keyword evidence="6" id="KW-0051">Antiviral defense</keyword>
<evidence type="ECO:0000256" key="8">
    <source>
        <dbReference type="SAM" id="Phobius"/>
    </source>
</evidence>
<evidence type="ECO:0000256" key="5">
    <source>
        <dbReference type="ARBA" id="ARBA00022989"/>
    </source>
</evidence>
<evidence type="ECO:0000256" key="6">
    <source>
        <dbReference type="ARBA" id="ARBA00023118"/>
    </source>
</evidence>
<organism evidence="10 11">
    <name type="scientific">Streptomyces similanensis</name>
    <dbReference type="NCBI Taxonomy" id="1274988"/>
    <lineage>
        <taxon>Bacteria</taxon>
        <taxon>Bacillati</taxon>
        <taxon>Actinomycetota</taxon>
        <taxon>Actinomycetes</taxon>
        <taxon>Kitasatosporales</taxon>
        <taxon>Streptomycetaceae</taxon>
        <taxon>Streptomyces</taxon>
    </lineage>
</organism>
<keyword evidence="2" id="KW-1003">Cell membrane</keyword>
<keyword evidence="3 8" id="KW-0812">Transmembrane</keyword>
<keyword evidence="5 8" id="KW-1133">Transmembrane helix</keyword>
<feature type="transmembrane region" description="Helical" evidence="8">
    <location>
        <begin position="152"/>
        <end position="170"/>
    </location>
</feature>
<dbReference type="Proteomes" id="UP001500124">
    <property type="component" value="Unassembled WGS sequence"/>
</dbReference>
<dbReference type="InterPro" id="IPR043760">
    <property type="entry name" value="PycTM_dom"/>
</dbReference>
<feature type="transmembrane region" description="Helical" evidence="8">
    <location>
        <begin position="74"/>
        <end position="96"/>
    </location>
</feature>
<feature type="domain" description="Pycsar effector protein" evidence="9">
    <location>
        <begin position="30"/>
        <end position="167"/>
    </location>
</feature>
<proteinExistence type="predicted"/>
<sequence>MEQQPQTAPQAPGLDELISRRAAADDARLLQAGTDVVGEIARTDSKASALLAAFGIPLAVLVAAVPGHDLPVPAAILVGLGAVGLVAAMLVVLLVVRPRLGGNVRGSYLHWATCTPEEVRADLAVDRSAERVVKLSQIAAAKYRALKTAIDITAGALVLLVLALAAALALN</sequence>
<evidence type="ECO:0000313" key="10">
    <source>
        <dbReference type="EMBL" id="GAA5083056.1"/>
    </source>
</evidence>
<keyword evidence="7 8" id="KW-0472">Membrane</keyword>
<comment type="caution">
    <text evidence="10">The sequence shown here is derived from an EMBL/GenBank/DDBJ whole genome shotgun (WGS) entry which is preliminary data.</text>
</comment>
<feature type="transmembrane region" description="Helical" evidence="8">
    <location>
        <begin position="49"/>
        <end position="68"/>
    </location>
</feature>
<dbReference type="EMBL" id="BAABKC010000158">
    <property type="protein sequence ID" value="GAA5083056.1"/>
    <property type="molecule type" value="Genomic_DNA"/>
</dbReference>
<dbReference type="RefSeq" id="WP_345672780.1">
    <property type="nucleotide sequence ID" value="NZ_BAABKC010000158.1"/>
</dbReference>